<protein>
    <submittedName>
        <fullName evidence="2">Uncharacterized protein</fullName>
    </submittedName>
</protein>
<keyword evidence="1" id="KW-1133">Transmembrane helix</keyword>
<keyword evidence="1" id="KW-0812">Transmembrane</keyword>
<feature type="transmembrane region" description="Helical" evidence="1">
    <location>
        <begin position="23"/>
        <end position="42"/>
    </location>
</feature>
<keyword evidence="1" id="KW-0472">Membrane</keyword>
<dbReference type="AlphaFoldDB" id="A0AAD6U3P3"/>
<gene>
    <name evidence="2" type="ORF">B0H15DRAFT_949338</name>
</gene>
<name>A0AAD6U3P3_9AGAR</name>
<dbReference type="EMBL" id="JARJCN010000024">
    <property type="protein sequence ID" value="KAJ7089372.1"/>
    <property type="molecule type" value="Genomic_DNA"/>
</dbReference>
<reference evidence="2" key="1">
    <citation type="submission" date="2023-03" db="EMBL/GenBank/DDBJ databases">
        <title>Massive genome expansion in bonnet fungi (Mycena s.s.) driven by repeated elements and novel gene families across ecological guilds.</title>
        <authorList>
            <consortium name="Lawrence Berkeley National Laboratory"/>
            <person name="Harder C.B."/>
            <person name="Miyauchi S."/>
            <person name="Viragh M."/>
            <person name="Kuo A."/>
            <person name="Thoen E."/>
            <person name="Andreopoulos B."/>
            <person name="Lu D."/>
            <person name="Skrede I."/>
            <person name="Drula E."/>
            <person name="Henrissat B."/>
            <person name="Morin E."/>
            <person name="Kohler A."/>
            <person name="Barry K."/>
            <person name="LaButti K."/>
            <person name="Morin E."/>
            <person name="Salamov A."/>
            <person name="Lipzen A."/>
            <person name="Mereny Z."/>
            <person name="Hegedus B."/>
            <person name="Baldrian P."/>
            <person name="Stursova M."/>
            <person name="Weitz H."/>
            <person name="Taylor A."/>
            <person name="Grigoriev I.V."/>
            <person name="Nagy L.G."/>
            <person name="Martin F."/>
            <person name="Kauserud H."/>
        </authorList>
    </citation>
    <scope>NUCLEOTIDE SEQUENCE</scope>
    <source>
        <strain evidence="2">CBHHK173m</strain>
    </source>
</reference>
<comment type="caution">
    <text evidence="2">The sequence shown here is derived from an EMBL/GenBank/DDBJ whole genome shotgun (WGS) entry which is preliminary data.</text>
</comment>
<evidence type="ECO:0000313" key="2">
    <source>
        <dbReference type="EMBL" id="KAJ7089372.1"/>
    </source>
</evidence>
<organism evidence="2 3">
    <name type="scientific">Mycena belliarum</name>
    <dbReference type="NCBI Taxonomy" id="1033014"/>
    <lineage>
        <taxon>Eukaryota</taxon>
        <taxon>Fungi</taxon>
        <taxon>Dikarya</taxon>
        <taxon>Basidiomycota</taxon>
        <taxon>Agaricomycotina</taxon>
        <taxon>Agaricomycetes</taxon>
        <taxon>Agaricomycetidae</taxon>
        <taxon>Agaricales</taxon>
        <taxon>Marasmiineae</taxon>
        <taxon>Mycenaceae</taxon>
        <taxon>Mycena</taxon>
    </lineage>
</organism>
<evidence type="ECO:0000256" key="1">
    <source>
        <dbReference type="SAM" id="Phobius"/>
    </source>
</evidence>
<keyword evidence="3" id="KW-1185">Reference proteome</keyword>
<dbReference type="Proteomes" id="UP001222325">
    <property type="component" value="Unassembled WGS sequence"/>
</dbReference>
<sequence length="155" mass="16857">MVTSHAVTSTDSLSEPSSRVRHFAFKTALTFLVVPVLAMIWVPQERNNTPPHPTLFTEVPQTCSGATFSPFTRPTPVHNKWCMSMQEWGHLLNFAAVQVRVHATAHIPTGLGAVALPAVRSAYSAKVETAAEKELGRQQGRTLAGFLAPGFTLVH</sequence>
<evidence type="ECO:0000313" key="3">
    <source>
        <dbReference type="Proteomes" id="UP001222325"/>
    </source>
</evidence>
<proteinExistence type="predicted"/>
<accession>A0AAD6U3P3</accession>